<gene>
    <name evidence="5" type="ORF">HDE68_001535</name>
</gene>
<evidence type="ECO:0000313" key="6">
    <source>
        <dbReference type="Proteomes" id="UP000537204"/>
    </source>
</evidence>
<protein>
    <submittedName>
        <fullName evidence="5">Capsular polysaccharide biosynthesis protein</fullName>
    </submittedName>
</protein>
<evidence type="ECO:0000313" key="5">
    <source>
        <dbReference type="EMBL" id="MBB5635647.1"/>
    </source>
</evidence>
<dbReference type="InterPro" id="IPR049625">
    <property type="entry name" value="Glyco_transf_61_cat"/>
</dbReference>
<feature type="domain" description="Glycosyltransferase 61 catalytic" evidence="4">
    <location>
        <begin position="106"/>
        <end position="269"/>
    </location>
</feature>
<keyword evidence="1" id="KW-0328">Glycosyltransferase</keyword>
<dbReference type="Pfam" id="PF04577">
    <property type="entry name" value="Glyco_transf_61"/>
    <property type="match status" value="1"/>
</dbReference>
<keyword evidence="2" id="KW-0808">Transferase</keyword>
<dbReference type="AlphaFoldDB" id="A0A7W9DXZ2"/>
<sequence length="332" mass="38808">MKLSRSILAAHIAVREKPKNLRPEDLPLFEHEFKKKIDPVELFQLSNISIIKNVIFSPARLKFYTSLSNLFTVPKMKLIRKLWLFFLPFNKIENAIWISDEWSIDYFHWLTDALPRLIVVEELMAKDTVILPDSFKTKSYIGESLDLLGFKAYYNNYKRRLAVKQLHAASHIAPTGNFNKQVIGRLRDRFISKETMPFRKIYISREKATKRKITNEAAVIELVSVYGYEIHFFEDYDLKKQIEIMSQTKSLLGLHGAGLTNMLFMPCNGQVFELRNENDAHNNCYFSLASDLDHEYYYLLNTGDIEDTHRVEITVDISKLKTVIELMHPVIH</sequence>
<comment type="caution">
    <text evidence="5">The sequence shown here is derived from an EMBL/GenBank/DDBJ whole genome shotgun (WGS) entry which is preliminary data.</text>
</comment>
<name>A0A7W9DXZ2_9SPHI</name>
<keyword evidence="3" id="KW-0325">Glycoprotein</keyword>
<accession>A0A7W9DXZ2</accession>
<organism evidence="5 6">
    <name type="scientific">Pedobacter cryoconitis</name>
    <dbReference type="NCBI Taxonomy" id="188932"/>
    <lineage>
        <taxon>Bacteria</taxon>
        <taxon>Pseudomonadati</taxon>
        <taxon>Bacteroidota</taxon>
        <taxon>Sphingobacteriia</taxon>
        <taxon>Sphingobacteriales</taxon>
        <taxon>Sphingobacteriaceae</taxon>
        <taxon>Pedobacter</taxon>
    </lineage>
</organism>
<dbReference type="PANTHER" id="PTHR20961">
    <property type="entry name" value="GLYCOSYLTRANSFERASE"/>
    <property type="match status" value="1"/>
</dbReference>
<reference evidence="5 6" key="1">
    <citation type="submission" date="2020-08" db="EMBL/GenBank/DDBJ databases">
        <title>Genomic Encyclopedia of Type Strains, Phase IV (KMG-V): Genome sequencing to study the core and pangenomes of soil and plant-associated prokaryotes.</title>
        <authorList>
            <person name="Whitman W."/>
        </authorList>
    </citation>
    <scope>NUCLEOTIDE SEQUENCE [LARGE SCALE GENOMIC DNA]</scope>
    <source>
        <strain evidence="5 6">S3M1</strain>
    </source>
</reference>
<dbReference type="RefSeq" id="WP_183880572.1">
    <property type="nucleotide sequence ID" value="NZ_JACHCE010000002.1"/>
</dbReference>
<evidence type="ECO:0000256" key="1">
    <source>
        <dbReference type="ARBA" id="ARBA00022676"/>
    </source>
</evidence>
<evidence type="ECO:0000256" key="3">
    <source>
        <dbReference type="ARBA" id="ARBA00023180"/>
    </source>
</evidence>
<evidence type="ECO:0000259" key="4">
    <source>
        <dbReference type="Pfam" id="PF04577"/>
    </source>
</evidence>
<dbReference type="InterPro" id="IPR007657">
    <property type="entry name" value="Glycosyltransferase_61"/>
</dbReference>
<dbReference type="EMBL" id="JACHCE010000002">
    <property type="protein sequence ID" value="MBB5635647.1"/>
    <property type="molecule type" value="Genomic_DNA"/>
</dbReference>
<evidence type="ECO:0000256" key="2">
    <source>
        <dbReference type="ARBA" id="ARBA00022679"/>
    </source>
</evidence>
<dbReference type="GO" id="GO:0016757">
    <property type="term" value="F:glycosyltransferase activity"/>
    <property type="evidence" value="ECO:0007669"/>
    <property type="project" value="UniProtKB-KW"/>
</dbReference>
<proteinExistence type="predicted"/>
<dbReference type="Proteomes" id="UP000537204">
    <property type="component" value="Unassembled WGS sequence"/>
</dbReference>